<keyword evidence="2 7" id="KW-0645">Protease</keyword>
<dbReference type="PANTHER" id="PTHR11010">
    <property type="entry name" value="PROTEASE S28 PRO-X CARBOXYPEPTIDASE-RELATED"/>
    <property type="match status" value="1"/>
</dbReference>
<dbReference type="GO" id="GO:0006508">
    <property type="term" value="P:proteolysis"/>
    <property type="evidence" value="ECO:0007669"/>
    <property type="project" value="UniProtKB-KW"/>
</dbReference>
<evidence type="ECO:0000256" key="4">
    <source>
        <dbReference type="ARBA" id="ARBA00022801"/>
    </source>
</evidence>
<dbReference type="GO" id="GO:0070008">
    <property type="term" value="F:serine-type exopeptidase activity"/>
    <property type="evidence" value="ECO:0007669"/>
    <property type="project" value="InterPro"/>
</dbReference>
<dbReference type="Pfam" id="PF05577">
    <property type="entry name" value="Peptidase_S28"/>
    <property type="match status" value="2"/>
</dbReference>
<dbReference type="SUPFAM" id="SSF53474">
    <property type="entry name" value="alpha/beta-Hydrolases"/>
    <property type="match status" value="1"/>
</dbReference>
<organism evidence="7">
    <name type="scientific">Talaromyces marneffei PM1</name>
    <dbReference type="NCBI Taxonomy" id="1077442"/>
    <lineage>
        <taxon>Eukaryota</taxon>
        <taxon>Fungi</taxon>
        <taxon>Dikarya</taxon>
        <taxon>Ascomycota</taxon>
        <taxon>Pezizomycotina</taxon>
        <taxon>Eurotiomycetes</taxon>
        <taxon>Eurotiomycetidae</taxon>
        <taxon>Eurotiales</taxon>
        <taxon>Trichocomaceae</taxon>
        <taxon>Talaromyces</taxon>
        <taxon>Talaromyces sect. Talaromyces</taxon>
    </lineage>
</organism>
<dbReference type="InterPro" id="IPR008758">
    <property type="entry name" value="Peptidase_S28"/>
</dbReference>
<protein>
    <submittedName>
        <fullName evidence="7">Putative serine protease EDA2</fullName>
    </submittedName>
</protein>
<accession>A0A093VZB3</accession>
<dbReference type="MEROPS" id="S28.004"/>
<gene>
    <name evidence="7" type="ORF">GQ26_0043050</name>
</gene>
<reference evidence="7" key="2">
    <citation type="journal article" date="2014" name="PLoS Genet.">
        <title>Signature gene expression reveals novel clues to the molecular mechanisms of dimorphic transition in Penicillium marneffei.</title>
        <authorList>
            <person name="Yang E."/>
            <person name="Wang G."/>
            <person name="Cai J."/>
            <person name="Woo P.C."/>
            <person name="Lau S.K."/>
            <person name="Yuen K.-Y."/>
            <person name="Chow W.-N."/>
            <person name="Lin X."/>
        </authorList>
    </citation>
    <scope>NUCLEOTIDE SEQUENCE</scope>
    <source>
        <strain evidence="7">PM1</strain>
    </source>
</reference>
<dbReference type="Gene3D" id="3.40.50.1820">
    <property type="entry name" value="alpha/beta hydrolase"/>
    <property type="match status" value="2"/>
</dbReference>
<dbReference type="AlphaFoldDB" id="A0A093VZB3"/>
<dbReference type="GO" id="GO:0008239">
    <property type="term" value="F:dipeptidyl-peptidase activity"/>
    <property type="evidence" value="ECO:0007669"/>
    <property type="project" value="TreeGrafter"/>
</dbReference>
<keyword evidence="4" id="KW-0378">Hydrolase</keyword>
<name>A0A093VZB3_TALMA</name>
<dbReference type="PANTHER" id="PTHR11010:SF117">
    <property type="entry name" value="SERINE PROTEASE 16"/>
    <property type="match status" value="1"/>
</dbReference>
<dbReference type="HOGENOM" id="CLU_023630_0_0_1"/>
<evidence type="ECO:0000256" key="3">
    <source>
        <dbReference type="ARBA" id="ARBA00022729"/>
    </source>
</evidence>
<evidence type="ECO:0000256" key="2">
    <source>
        <dbReference type="ARBA" id="ARBA00022670"/>
    </source>
</evidence>
<reference key="1">
    <citation type="journal article" date="2014" name="PLoS Genet.">
        <title>Signature Gene Expression Reveals Novel Clues to the Molecular Mechanisms of Dimorphic Transition in Penicillium marneffei.</title>
        <authorList>
            <person name="Yang E."/>
            <person name="Wang G."/>
            <person name="Cai J."/>
            <person name="Woo P.C."/>
            <person name="Lau S.K."/>
            <person name="Yuen K.-Y."/>
            <person name="Chow W.-N."/>
            <person name="Lin X."/>
        </authorList>
    </citation>
    <scope>NUCLEOTIDE SEQUENCE [LARGE SCALE GENOMIC DNA]</scope>
    <source>
        <strain>PM1</strain>
    </source>
</reference>
<sequence>MLFLLALVQVASASLATVHRGFGQKGYLSTADYTGQHLSTEIDSSAAIFHAYNLSVPIDHFHNESRYEPHSSDTFALRYWFDASHYKEGGPVFVLESGETSGEDRLPYLQKGLISQLAQLTNGIAVVLEHRYYGTSIPTKDFSTESLRFLTTEQALADVAYFAQNIIYPGLEDQSLTSNFVPYIAYGGSYAGAMVAFLRVTYPDVFFGAIASSAVTEAIVDYWQYWEPIRRNAPQDCVRTVENLTGVLDSLTSNTAAIQDLETLFGLEDLSYVDDFANVLSYPLSSWQGRNWDPTIDDPTFFEYCGNITVSDSLLYKDATSTDKIEKATKLITTAGWGDSEGSRQLTTQLLNFAGWLNETIVWPCIGRGRSADSCFSSHNVTFYEQDDLAQDWRLWEYQVCTEWGYFQTGSSTPPSKPAMISRSITVDYMSLPCKYAFNITSPPEVDTRINHRYGGFSLSYPRLAFIGGKADPWREATPFADDAPGPGRKNTLNRPFVEIEGGVHHWDENGLFPNEATPSLPPKPVADAQAYEHEFVKMWLSSKFPLRFSLQTIATRKADWMM</sequence>
<dbReference type="InterPro" id="IPR029058">
    <property type="entry name" value="AB_hydrolase_fold"/>
</dbReference>
<evidence type="ECO:0000256" key="6">
    <source>
        <dbReference type="SAM" id="SignalP"/>
    </source>
</evidence>
<feature type="signal peptide" evidence="6">
    <location>
        <begin position="1"/>
        <end position="16"/>
    </location>
</feature>
<dbReference type="EMBL" id="JPOX01000004">
    <property type="protein sequence ID" value="KFX51951.1"/>
    <property type="molecule type" value="Genomic_DNA"/>
</dbReference>
<evidence type="ECO:0000256" key="1">
    <source>
        <dbReference type="ARBA" id="ARBA00011079"/>
    </source>
</evidence>
<evidence type="ECO:0000313" key="7">
    <source>
        <dbReference type="EMBL" id="KFX51951.1"/>
    </source>
</evidence>
<proteinExistence type="inferred from homology"/>
<keyword evidence="5" id="KW-0325">Glycoprotein</keyword>
<keyword evidence="3 6" id="KW-0732">Signal</keyword>
<evidence type="ECO:0000256" key="5">
    <source>
        <dbReference type="ARBA" id="ARBA00023180"/>
    </source>
</evidence>
<dbReference type="FunFam" id="3.40.50.1820:FF:000251">
    <property type="entry name" value="Extracelular serine carboxypeptidase, putative"/>
    <property type="match status" value="1"/>
</dbReference>
<comment type="similarity">
    <text evidence="1">Belongs to the peptidase S28 family.</text>
</comment>
<comment type="caution">
    <text evidence="7">The sequence shown here is derived from an EMBL/GenBank/DDBJ whole genome shotgun (WGS) entry which is preliminary data.</text>
</comment>
<dbReference type="eggNOG" id="KOG2182">
    <property type="taxonomic scope" value="Eukaryota"/>
</dbReference>
<feature type="chain" id="PRO_5001888656" evidence="6">
    <location>
        <begin position="17"/>
        <end position="563"/>
    </location>
</feature>